<sequence>MRVTRRVAAQYDVGTAQAGGCFAQGAGGQEEAVAQAKVGGDDDDFCVAGEGVVLQAVIGDEQVGRRVVVQEFLRGGGALSGDNYRRTGSLPEQQRFVANYSGIRAGGDIGSGLCTAAVATADDADVNVACLQPSCECLHQRGFAAAADGEVADDEDGHGRPPALQDATAVEHAAGGTDRGKEGSKRQEEEADGVTAVPEAGNVAHGGNPVLLGWDTQKGGNPPFMLFNQAIRLLPHARDSY</sequence>
<dbReference type="EMBL" id="AGCM01000020">
    <property type="protein sequence ID" value="EHM55835.1"/>
    <property type="molecule type" value="Genomic_DNA"/>
</dbReference>
<dbReference type="HOGENOM" id="CLU_1150238_0_0_6"/>
<evidence type="ECO:0000313" key="3">
    <source>
        <dbReference type="Proteomes" id="UP000004750"/>
    </source>
</evidence>
<evidence type="ECO:0000256" key="1">
    <source>
        <dbReference type="SAM" id="MobiDB-lite"/>
    </source>
</evidence>
<gene>
    <name evidence="2" type="ORF">HMPREF9080_00344</name>
</gene>
<reference evidence="2 3" key="1">
    <citation type="submission" date="2011-08" db="EMBL/GenBank/DDBJ databases">
        <authorList>
            <person name="Weinstock G."/>
            <person name="Sodergren E."/>
            <person name="Clifton S."/>
            <person name="Fulton L."/>
            <person name="Fulton B."/>
            <person name="Courtney L."/>
            <person name="Fronick C."/>
            <person name="Harrison M."/>
            <person name="Strong C."/>
            <person name="Farmer C."/>
            <person name="Delahaunty K."/>
            <person name="Markovic C."/>
            <person name="Hall O."/>
            <person name="Minx P."/>
            <person name="Tomlinson C."/>
            <person name="Mitreva M."/>
            <person name="Hou S."/>
            <person name="Chen J."/>
            <person name="Wollam A."/>
            <person name="Pepin K.H."/>
            <person name="Johnson M."/>
            <person name="Bhonagiri V."/>
            <person name="Zhang X."/>
            <person name="Suruliraj S."/>
            <person name="Warren W."/>
            <person name="Chinwalla A."/>
            <person name="Mardis E.R."/>
            <person name="Wilson R.K."/>
        </authorList>
    </citation>
    <scope>NUCLEOTIDE SEQUENCE [LARGE SCALE GENOMIC DNA]</scope>
    <source>
        <strain evidence="2 3">F0432</strain>
    </source>
</reference>
<organism evidence="2 3">
    <name type="scientific">Cardiobacterium valvarum F0432</name>
    <dbReference type="NCBI Taxonomy" id="797473"/>
    <lineage>
        <taxon>Bacteria</taxon>
        <taxon>Pseudomonadati</taxon>
        <taxon>Pseudomonadota</taxon>
        <taxon>Gammaproteobacteria</taxon>
        <taxon>Cardiobacteriales</taxon>
        <taxon>Cardiobacteriaceae</taxon>
        <taxon>Cardiobacterium</taxon>
    </lineage>
</organism>
<comment type="caution">
    <text evidence="2">The sequence shown here is derived from an EMBL/GenBank/DDBJ whole genome shotgun (WGS) entry which is preliminary data.</text>
</comment>
<name>G9ZC62_9GAMM</name>
<accession>G9ZC62</accession>
<feature type="compositionally biased region" description="Basic and acidic residues" evidence="1">
    <location>
        <begin position="178"/>
        <end position="188"/>
    </location>
</feature>
<protein>
    <submittedName>
        <fullName evidence="2">Uncharacterized protein</fullName>
    </submittedName>
</protein>
<evidence type="ECO:0000313" key="2">
    <source>
        <dbReference type="EMBL" id="EHM55835.1"/>
    </source>
</evidence>
<dbReference type="Proteomes" id="UP000004750">
    <property type="component" value="Unassembled WGS sequence"/>
</dbReference>
<proteinExistence type="predicted"/>
<feature type="region of interest" description="Disordered" evidence="1">
    <location>
        <begin position="149"/>
        <end position="204"/>
    </location>
</feature>
<dbReference type="AlphaFoldDB" id="G9ZC62"/>